<evidence type="ECO:0000256" key="4">
    <source>
        <dbReference type="PROSITE-ProRule" id="PRU00175"/>
    </source>
</evidence>
<evidence type="ECO:0000313" key="7">
    <source>
        <dbReference type="EMBL" id="KAF7328770.1"/>
    </source>
</evidence>
<dbReference type="InterPro" id="IPR027370">
    <property type="entry name" value="Znf-RING_euk"/>
</dbReference>
<evidence type="ECO:0000256" key="2">
    <source>
        <dbReference type="ARBA" id="ARBA00022771"/>
    </source>
</evidence>
<keyword evidence="3" id="KW-0862">Zinc</keyword>
<dbReference type="EMBL" id="JACAZI010000034">
    <property type="protein sequence ID" value="KAF7328770.1"/>
    <property type="molecule type" value="Genomic_DNA"/>
</dbReference>
<dbReference type="OrthoDB" id="6270329at2759"/>
<proteinExistence type="predicted"/>
<evidence type="ECO:0000256" key="1">
    <source>
        <dbReference type="ARBA" id="ARBA00022723"/>
    </source>
</evidence>
<dbReference type="GO" id="GO:0008270">
    <property type="term" value="F:zinc ion binding"/>
    <property type="evidence" value="ECO:0007669"/>
    <property type="project" value="UniProtKB-KW"/>
</dbReference>
<dbReference type="PROSITE" id="PS00518">
    <property type="entry name" value="ZF_RING_1"/>
    <property type="match status" value="1"/>
</dbReference>
<evidence type="ECO:0000259" key="6">
    <source>
        <dbReference type="PROSITE" id="PS50089"/>
    </source>
</evidence>
<name>A0A8H6U311_9AGAR</name>
<reference evidence="7" key="1">
    <citation type="submission" date="2020-05" db="EMBL/GenBank/DDBJ databases">
        <title>Mycena genomes resolve the evolution of fungal bioluminescence.</title>
        <authorList>
            <person name="Tsai I.J."/>
        </authorList>
    </citation>
    <scope>NUCLEOTIDE SEQUENCE</scope>
    <source>
        <strain evidence="7">CCC161011</strain>
    </source>
</reference>
<dbReference type="GO" id="GO:0005654">
    <property type="term" value="C:nucleoplasm"/>
    <property type="evidence" value="ECO:0007669"/>
    <property type="project" value="TreeGrafter"/>
</dbReference>
<dbReference type="SUPFAM" id="SSF57850">
    <property type="entry name" value="RING/U-box"/>
    <property type="match status" value="1"/>
</dbReference>
<sequence length="273" mass="29828">MPMPSCSICLEPFTSPVSLPCGHVFCKECIRRTVEATKSWNAQQFCPTCRAPYGIPTVDPALIPPFLRPHILPPIRKVFLSMGDPETPVASTSANAAPVSSPAADLARANAEINALRMHCAAWRRRAEVHAAANHTLLTFTRTAKDCALRMRAERDTERTRCVLLKRKLAEVMPELDLDCSESSFTKQRKHTSEKGKQAAACVAKPCPSLPVFLLQCKRAEYEGTEQRPSLLGPPMKRRKCEDDSSAASSPTSIPDSPAPHPPTTPLSDSAES</sequence>
<dbReference type="InterPro" id="IPR047153">
    <property type="entry name" value="TRIM45/56/19-like"/>
</dbReference>
<accession>A0A8H6U311</accession>
<keyword evidence="1" id="KW-0479">Metal-binding</keyword>
<keyword evidence="8" id="KW-1185">Reference proteome</keyword>
<dbReference type="InterPro" id="IPR013083">
    <property type="entry name" value="Znf_RING/FYVE/PHD"/>
</dbReference>
<dbReference type="AlphaFoldDB" id="A0A8H6U311"/>
<gene>
    <name evidence="7" type="ORF">MVEN_02505700</name>
</gene>
<dbReference type="PANTHER" id="PTHR25462">
    <property type="entry name" value="BONUS, ISOFORM C-RELATED"/>
    <property type="match status" value="1"/>
</dbReference>
<evidence type="ECO:0000256" key="3">
    <source>
        <dbReference type="ARBA" id="ARBA00022833"/>
    </source>
</evidence>
<organism evidence="7 8">
    <name type="scientific">Mycena venus</name>
    <dbReference type="NCBI Taxonomy" id="2733690"/>
    <lineage>
        <taxon>Eukaryota</taxon>
        <taxon>Fungi</taxon>
        <taxon>Dikarya</taxon>
        <taxon>Basidiomycota</taxon>
        <taxon>Agaricomycotina</taxon>
        <taxon>Agaricomycetes</taxon>
        <taxon>Agaricomycetidae</taxon>
        <taxon>Agaricales</taxon>
        <taxon>Marasmiineae</taxon>
        <taxon>Mycenaceae</taxon>
        <taxon>Mycena</taxon>
    </lineage>
</organism>
<dbReference type="GO" id="GO:0061630">
    <property type="term" value="F:ubiquitin protein ligase activity"/>
    <property type="evidence" value="ECO:0007669"/>
    <property type="project" value="TreeGrafter"/>
</dbReference>
<evidence type="ECO:0000256" key="5">
    <source>
        <dbReference type="SAM" id="MobiDB-lite"/>
    </source>
</evidence>
<dbReference type="Gene3D" id="3.30.40.10">
    <property type="entry name" value="Zinc/RING finger domain, C3HC4 (zinc finger)"/>
    <property type="match status" value="1"/>
</dbReference>
<feature type="region of interest" description="Disordered" evidence="5">
    <location>
        <begin position="224"/>
        <end position="273"/>
    </location>
</feature>
<dbReference type="Proteomes" id="UP000620124">
    <property type="component" value="Unassembled WGS sequence"/>
</dbReference>
<dbReference type="PROSITE" id="PS50089">
    <property type="entry name" value="ZF_RING_2"/>
    <property type="match status" value="1"/>
</dbReference>
<keyword evidence="2 4" id="KW-0863">Zinc-finger</keyword>
<protein>
    <recommendedName>
        <fullName evidence="6">RING-type domain-containing protein</fullName>
    </recommendedName>
</protein>
<dbReference type="InterPro" id="IPR017907">
    <property type="entry name" value="Znf_RING_CS"/>
</dbReference>
<feature type="domain" description="RING-type" evidence="6">
    <location>
        <begin position="6"/>
        <end position="50"/>
    </location>
</feature>
<evidence type="ECO:0000313" key="8">
    <source>
        <dbReference type="Proteomes" id="UP000620124"/>
    </source>
</evidence>
<dbReference type="SMART" id="SM00184">
    <property type="entry name" value="RING"/>
    <property type="match status" value="1"/>
</dbReference>
<dbReference type="Pfam" id="PF13445">
    <property type="entry name" value="zf-RING_UBOX"/>
    <property type="match status" value="1"/>
</dbReference>
<dbReference type="PANTHER" id="PTHR25462:SF296">
    <property type="entry name" value="MEIOTIC P26, ISOFORM F"/>
    <property type="match status" value="1"/>
</dbReference>
<dbReference type="InterPro" id="IPR001841">
    <property type="entry name" value="Znf_RING"/>
</dbReference>
<comment type="caution">
    <text evidence="7">The sequence shown here is derived from an EMBL/GenBank/DDBJ whole genome shotgun (WGS) entry which is preliminary data.</text>
</comment>